<dbReference type="PANTHER" id="PTHR33619:SF3">
    <property type="entry name" value="POLYSACCHARIDE EXPORT PROTEIN GFCE-RELATED"/>
    <property type="match status" value="1"/>
</dbReference>
<dbReference type="InterPro" id="IPR049712">
    <property type="entry name" value="Poly_export"/>
</dbReference>
<reference evidence="5 6" key="1">
    <citation type="journal article" date="2018" name="Nat. Biotechnol.">
        <title>A standardized bacterial taxonomy based on genome phylogeny substantially revises the tree of life.</title>
        <authorList>
            <person name="Parks D.H."/>
            <person name="Chuvochina M."/>
            <person name="Waite D.W."/>
            <person name="Rinke C."/>
            <person name="Skarshewski A."/>
            <person name="Chaumeil P.A."/>
            <person name="Hugenholtz P."/>
        </authorList>
    </citation>
    <scope>NUCLEOTIDE SEQUENCE [LARGE SCALE GENOMIC DNA]</scope>
    <source>
        <strain evidence="5">UBA8739</strain>
    </source>
</reference>
<dbReference type="InterPro" id="IPR019554">
    <property type="entry name" value="Soluble_ligand-bd"/>
</dbReference>
<evidence type="ECO:0000259" key="4">
    <source>
        <dbReference type="Pfam" id="PF10531"/>
    </source>
</evidence>
<dbReference type="PROSITE" id="PS51257">
    <property type="entry name" value="PROKAR_LIPOPROTEIN"/>
    <property type="match status" value="1"/>
</dbReference>
<keyword evidence="1 2" id="KW-0732">Signal</keyword>
<organism evidence="5 6">
    <name type="scientific">Tistrella mobilis</name>
    <dbReference type="NCBI Taxonomy" id="171437"/>
    <lineage>
        <taxon>Bacteria</taxon>
        <taxon>Pseudomonadati</taxon>
        <taxon>Pseudomonadota</taxon>
        <taxon>Alphaproteobacteria</taxon>
        <taxon>Geminicoccales</taxon>
        <taxon>Geminicoccaceae</taxon>
        <taxon>Tistrella</taxon>
    </lineage>
</organism>
<evidence type="ECO:0000256" key="2">
    <source>
        <dbReference type="SAM" id="SignalP"/>
    </source>
</evidence>
<dbReference type="GO" id="GO:0015159">
    <property type="term" value="F:polysaccharide transmembrane transporter activity"/>
    <property type="evidence" value="ECO:0007669"/>
    <property type="project" value="InterPro"/>
</dbReference>
<sequence length="254" mass="27919">MRIARNWGRLLAAMGLMLMLGACETGQAIRPVAADSPLASGTYNPIAFADWTDELPPYRIGEGDKLKVGFWRTPEFDEEVTVRPDGYISLKSAGEVLVADLTPAQASERVAGQSTRILRDPDVNVAVDDAISARVYVGGDVRAPGVYRIVGRIGVAEALTLAGGITPNGRMNEIVLIRRDPQDRPMMRTVDLRGLLEGRLIDIPIVQGDIIFVPRSRIAEVNLWVAQFIEGVVPFQRVFQYSITRNDTTKNTPF</sequence>
<accession>A0A3B9INH0</accession>
<feature type="signal peptide" evidence="2">
    <location>
        <begin position="1"/>
        <end position="22"/>
    </location>
</feature>
<name>A0A3B9INH0_9PROT</name>
<dbReference type="Pfam" id="PF02563">
    <property type="entry name" value="Poly_export"/>
    <property type="match status" value="1"/>
</dbReference>
<evidence type="ECO:0000313" key="5">
    <source>
        <dbReference type="EMBL" id="HAE48867.1"/>
    </source>
</evidence>
<evidence type="ECO:0000313" key="6">
    <source>
        <dbReference type="Proteomes" id="UP000257706"/>
    </source>
</evidence>
<proteinExistence type="predicted"/>
<dbReference type="Gene3D" id="3.10.560.10">
    <property type="entry name" value="Outer membrane lipoprotein wza domain like"/>
    <property type="match status" value="1"/>
</dbReference>
<evidence type="ECO:0000256" key="1">
    <source>
        <dbReference type="ARBA" id="ARBA00022729"/>
    </source>
</evidence>
<dbReference type="Proteomes" id="UP000257706">
    <property type="component" value="Unassembled WGS sequence"/>
</dbReference>
<protein>
    <submittedName>
        <fullName evidence="5">Sugar ABC transporter substrate-binding protein</fullName>
    </submittedName>
</protein>
<feature type="domain" description="Polysaccharide export protein N-terminal" evidence="3">
    <location>
        <begin position="56"/>
        <end position="127"/>
    </location>
</feature>
<feature type="chain" id="PRO_5017700797" evidence="2">
    <location>
        <begin position="23"/>
        <end position="254"/>
    </location>
</feature>
<dbReference type="EMBL" id="DMAI01000251">
    <property type="protein sequence ID" value="HAE48867.1"/>
    <property type="molecule type" value="Genomic_DNA"/>
</dbReference>
<evidence type="ECO:0000259" key="3">
    <source>
        <dbReference type="Pfam" id="PF02563"/>
    </source>
</evidence>
<dbReference type="Pfam" id="PF10531">
    <property type="entry name" value="SLBB"/>
    <property type="match status" value="1"/>
</dbReference>
<dbReference type="InterPro" id="IPR003715">
    <property type="entry name" value="Poly_export_N"/>
</dbReference>
<dbReference type="AlphaFoldDB" id="A0A3B9INH0"/>
<gene>
    <name evidence="5" type="ORF">DCK97_15735</name>
</gene>
<dbReference type="PANTHER" id="PTHR33619">
    <property type="entry name" value="POLYSACCHARIDE EXPORT PROTEIN GFCE-RELATED"/>
    <property type="match status" value="1"/>
</dbReference>
<comment type="caution">
    <text evidence="5">The sequence shown here is derived from an EMBL/GenBank/DDBJ whole genome shotgun (WGS) entry which is preliminary data.</text>
</comment>
<feature type="domain" description="Soluble ligand binding" evidence="4">
    <location>
        <begin position="134"/>
        <end position="188"/>
    </location>
</feature>